<protein>
    <submittedName>
        <fullName evidence="1">Uncharacterized protein</fullName>
    </submittedName>
</protein>
<evidence type="ECO:0000313" key="2">
    <source>
        <dbReference type="Proteomes" id="UP000809829"/>
    </source>
</evidence>
<dbReference type="Gene3D" id="3.40.1190.20">
    <property type="match status" value="1"/>
</dbReference>
<dbReference type="Proteomes" id="UP000809829">
    <property type="component" value="Unassembled WGS sequence"/>
</dbReference>
<accession>A0ABS2QXG8</accession>
<evidence type="ECO:0000313" key="1">
    <source>
        <dbReference type="EMBL" id="MBM7704170.1"/>
    </source>
</evidence>
<reference evidence="1 2" key="1">
    <citation type="submission" date="2021-01" db="EMBL/GenBank/DDBJ databases">
        <title>Genomic Encyclopedia of Type Strains, Phase IV (KMG-IV): sequencing the most valuable type-strain genomes for metagenomic binning, comparative biology and taxonomic classification.</title>
        <authorList>
            <person name="Goeker M."/>
        </authorList>
    </citation>
    <scope>NUCLEOTIDE SEQUENCE [LARGE SCALE GENOMIC DNA]</scope>
    <source>
        <strain evidence="1 2">DSM 104297</strain>
    </source>
</reference>
<name>A0ABS2QXG8_9BACI</name>
<dbReference type="EMBL" id="JAFBFC010000005">
    <property type="protein sequence ID" value="MBM7704170.1"/>
    <property type="molecule type" value="Genomic_DNA"/>
</dbReference>
<gene>
    <name evidence="1" type="ORF">JOC83_003020</name>
</gene>
<dbReference type="RefSeq" id="WP_205188178.1">
    <property type="nucleotide sequence ID" value="NZ_JAFBFC010000005.1"/>
</dbReference>
<sequence>MQKVLSTLLPFVDYCSAGRLDAIPLLDIEENRVNLDDVSFYYEKMSKLYPHIKVFYSTLREIKYTSSNSLSATELARMAITLKVIADRF</sequence>
<comment type="caution">
    <text evidence="1">The sequence shown here is derived from an EMBL/GenBank/DDBJ whole genome shotgun (WGS) entry which is preliminary data.</text>
</comment>
<organism evidence="1 2">
    <name type="scientific">Priestia iocasae</name>
    <dbReference type="NCBI Taxonomy" id="2291674"/>
    <lineage>
        <taxon>Bacteria</taxon>
        <taxon>Bacillati</taxon>
        <taxon>Bacillota</taxon>
        <taxon>Bacilli</taxon>
        <taxon>Bacillales</taxon>
        <taxon>Bacillaceae</taxon>
        <taxon>Priestia</taxon>
    </lineage>
</organism>
<dbReference type="InterPro" id="IPR029056">
    <property type="entry name" value="Ribokinase-like"/>
</dbReference>
<proteinExistence type="predicted"/>
<keyword evidence="2" id="KW-1185">Reference proteome</keyword>